<dbReference type="Proteomes" id="UP000070134">
    <property type="component" value="Chromosome"/>
</dbReference>
<reference evidence="2 3" key="1">
    <citation type="submission" date="2016-02" db="EMBL/GenBank/DDBJ databases">
        <title>Complete genome of Sinomonas atrocyanea KCTC 3377.</title>
        <authorList>
            <person name="Kim K.M."/>
        </authorList>
    </citation>
    <scope>NUCLEOTIDE SEQUENCE [LARGE SCALE GENOMIC DNA]</scope>
    <source>
        <strain evidence="2 3">KCTC 3377</strain>
    </source>
</reference>
<accession>A0A127A3J4</accession>
<feature type="compositionally biased region" description="Basic and acidic residues" evidence="1">
    <location>
        <begin position="14"/>
        <end position="32"/>
    </location>
</feature>
<dbReference type="STRING" id="37927.SA2016_3092"/>
<gene>
    <name evidence="2" type="ORF">SA2016_3092</name>
</gene>
<dbReference type="AlphaFoldDB" id="A0A127A3J4"/>
<organism evidence="2 3">
    <name type="scientific">Sinomonas atrocyanea</name>
    <dbReference type="NCBI Taxonomy" id="37927"/>
    <lineage>
        <taxon>Bacteria</taxon>
        <taxon>Bacillati</taxon>
        <taxon>Actinomycetota</taxon>
        <taxon>Actinomycetes</taxon>
        <taxon>Micrococcales</taxon>
        <taxon>Micrococcaceae</taxon>
        <taxon>Sinomonas</taxon>
    </lineage>
</organism>
<evidence type="ECO:0000313" key="3">
    <source>
        <dbReference type="Proteomes" id="UP000070134"/>
    </source>
</evidence>
<dbReference type="KEGG" id="satk:SA2016_3092"/>
<name>A0A127A3J4_9MICC</name>
<evidence type="ECO:0000256" key="1">
    <source>
        <dbReference type="SAM" id="MobiDB-lite"/>
    </source>
</evidence>
<proteinExistence type="predicted"/>
<protein>
    <submittedName>
        <fullName evidence="2">Uncharacterized protein</fullName>
    </submittedName>
</protein>
<feature type="compositionally biased region" description="Polar residues" evidence="1">
    <location>
        <begin position="1"/>
        <end position="11"/>
    </location>
</feature>
<dbReference type="EMBL" id="CP014518">
    <property type="protein sequence ID" value="AMM33757.1"/>
    <property type="molecule type" value="Genomic_DNA"/>
</dbReference>
<evidence type="ECO:0000313" key="2">
    <source>
        <dbReference type="EMBL" id="AMM33757.1"/>
    </source>
</evidence>
<feature type="region of interest" description="Disordered" evidence="1">
    <location>
        <begin position="1"/>
        <end position="36"/>
    </location>
</feature>
<sequence>MAEQETVTSPSPHEAPRPVDRSPRTQERRRSDAVPSCVPRLPAGIRWWEACGGWTAGYQLSVF</sequence>
<keyword evidence="3" id="KW-1185">Reference proteome</keyword>